<dbReference type="Proteomes" id="UP001153719">
    <property type="component" value="Chromosome"/>
</dbReference>
<dbReference type="Pfam" id="PF05685">
    <property type="entry name" value="Uma2"/>
    <property type="match status" value="1"/>
</dbReference>
<name>A0A9W4CJ87_9CYAN</name>
<sequence length="85" mass="9420">MEIAIANRDLKLERTATGELIVMPPTGGIIGKKNIDIEGQLWLWNCQTKLGQVFNSSQDIEILAQPLSLSGEDILPEFILNLTEI</sequence>
<dbReference type="KEGG" id="ppsu:NO713_00502"/>
<evidence type="ECO:0000259" key="1">
    <source>
        <dbReference type="Pfam" id="PF05685"/>
    </source>
</evidence>
<accession>A0A9W4CJ87</accession>
<evidence type="ECO:0000313" key="3">
    <source>
        <dbReference type="Proteomes" id="UP001153719"/>
    </source>
</evidence>
<dbReference type="Gene3D" id="3.90.1570.10">
    <property type="entry name" value="tt1808, chain A"/>
    <property type="match status" value="1"/>
</dbReference>
<dbReference type="InterPro" id="IPR012296">
    <property type="entry name" value="Nuclease_put_TT1808"/>
</dbReference>
<organism evidence="2 3">
    <name type="scientific">Planktothrix pseudagardhii</name>
    <dbReference type="NCBI Taxonomy" id="132604"/>
    <lineage>
        <taxon>Bacteria</taxon>
        <taxon>Bacillati</taxon>
        <taxon>Cyanobacteriota</taxon>
        <taxon>Cyanophyceae</taxon>
        <taxon>Oscillatoriophycideae</taxon>
        <taxon>Oscillatoriales</taxon>
        <taxon>Microcoleaceae</taxon>
        <taxon>Planktothrix</taxon>
    </lineage>
</organism>
<dbReference type="SUPFAM" id="SSF52980">
    <property type="entry name" value="Restriction endonuclease-like"/>
    <property type="match status" value="1"/>
</dbReference>
<dbReference type="InterPro" id="IPR008538">
    <property type="entry name" value="Uma2"/>
</dbReference>
<reference evidence="2" key="1">
    <citation type="submission" date="2020-09" db="EMBL/GenBank/DDBJ databases">
        <authorList>
            <person name="Blom J."/>
        </authorList>
    </citation>
    <scope>NUCLEOTIDE SEQUENCE</scope>
    <source>
        <strain evidence="2">No.713</strain>
    </source>
</reference>
<dbReference type="EMBL" id="LR882967">
    <property type="protein sequence ID" value="CAD5918429.1"/>
    <property type="molecule type" value="Genomic_DNA"/>
</dbReference>
<protein>
    <recommendedName>
        <fullName evidence="1">Putative restriction endonuclease domain-containing protein</fullName>
    </recommendedName>
</protein>
<proteinExistence type="predicted"/>
<evidence type="ECO:0000313" key="2">
    <source>
        <dbReference type="EMBL" id="CAD5918429.1"/>
    </source>
</evidence>
<gene>
    <name evidence="2" type="ORF">NO713_00502</name>
</gene>
<dbReference type="AlphaFoldDB" id="A0A9W4CJ87"/>
<feature type="domain" description="Putative restriction endonuclease" evidence="1">
    <location>
        <begin position="6"/>
        <end position="62"/>
    </location>
</feature>
<keyword evidence="3" id="KW-1185">Reference proteome</keyword>
<dbReference type="InterPro" id="IPR011335">
    <property type="entry name" value="Restrct_endonuc-II-like"/>
</dbReference>